<dbReference type="InterPro" id="IPR029071">
    <property type="entry name" value="Ubiquitin-like_domsf"/>
</dbReference>
<keyword evidence="4" id="KW-1185">Reference proteome</keyword>
<evidence type="ECO:0000259" key="2">
    <source>
        <dbReference type="PROSITE" id="PS50053"/>
    </source>
</evidence>
<dbReference type="Gene3D" id="3.10.20.90">
    <property type="entry name" value="Phosphatidylinositol 3-kinase Catalytic Subunit, Chain A, domain 1"/>
    <property type="match status" value="1"/>
</dbReference>
<dbReference type="Pfam" id="PF00240">
    <property type="entry name" value="ubiquitin"/>
    <property type="match status" value="1"/>
</dbReference>
<dbReference type="InterPro" id="IPR000626">
    <property type="entry name" value="Ubiquitin-like_dom"/>
</dbReference>
<dbReference type="PANTHER" id="PTHR47376">
    <property type="entry name" value="OS02G0597700 PROTEIN"/>
    <property type="match status" value="1"/>
</dbReference>
<organism evidence="3 4">
    <name type="scientific">Rhynchospora tenuis</name>
    <dbReference type="NCBI Taxonomy" id="198213"/>
    <lineage>
        <taxon>Eukaryota</taxon>
        <taxon>Viridiplantae</taxon>
        <taxon>Streptophyta</taxon>
        <taxon>Embryophyta</taxon>
        <taxon>Tracheophyta</taxon>
        <taxon>Spermatophyta</taxon>
        <taxon>Magnoliopsida</taxon>
        <taxon>Liliopsida</taxon>
        <taxon>Poales</taxon>
        <taxon>Cyperaceae</taxon>
        <taxon>Cyperoideae</taxon>
        <taxon>Rhynchosporeae</taxon>
        <taxon>Rhynchospora</taxon>
    </lineage>
</organism>
<dbReference type="SUPFAM" id="SSF54236">
    <property type="entry name" value="Ubiquitin-like"/>
    <property type="match status" value="1"/>
</dbReference>
<reference evidence="3 4" key="1">
    <citation type="journal article" date="2022" name="Cell">
        <title>Repeat-based holocentromeres influence genome architecture and karyotype evolution.</title>
        <authorList>
            <person name="Hofstatter P.G."/>
            <person name="Thangavel G."/>
            <person name="Lux T."/>
            <person name="Neumann P."/>
            <person name="Vondrak T."/>
            <person name="Novak P."/>
            <person name="Zhang M."/>
            <person name="Costa L."/>
            <person name="Castellani M."/>
            <person name="Scott A."/>
            <person name="Toegelov H."/>
            <person name="Fuchs J."/>
            <person name="Mata-Sucre Y."/>
            <person name="Dias Y."/>
            <person name="Vanzela A.L.L."/>
            <person name="Huettel B."/>
            <person name="Almeida C.C.S."/>
            <person name="Simkova H."/>
            <person name="Souza G."/>
            <person name="Pedrosa-Harand A."/>
            <person name="Macas J."/>
            <person name="Mayer K.F.X."/>
            <person name="Houben A."/>
            <person name="Marques A."/>
        </authorList>
    </citation>
    <scope>NUCLEOTIDE SEQUENCE [LARGE SCALE GENOMIC DNA]</scope>
    <source>
        <strain evidence="3">RhyTen1mFocal</strain>
    </source>
</reference>
<feature type="domain" description="Ubiquitin-like" evidence="2">
    <location>
        <begin position="120"/>
        <end position="188"/>
    </location>
</feature>
<feature type="region of interest" description="Disordered" evidence="1">
    <location>
        <begin position="62"/>
        <end position="82"/>
    </location>
</feature>
<protein>
    <recommendedName>
        <fullName evidence="2">Ubiquitin-like domain-containing protein</fullName>
    </recommendedName>
</protein>
<feature type="region of interest" description="Disordered" evidence="1">
    <location>
        <begin position="200"/>
        <end position="219"/>
    </location>
</feature>
<proteinExistence type="predicted"/>
<feature type="compositionally biased region" description="Basic and acidic residues" evidence="1">
    <location>
        <begin position="36"/>
        <end position="50"/>
    </location>
</feature>
<dbReference type="PROSITE" id="PS50053">
    <property type="entry name" value="UBIQUITIN_2"/>
    <property type="match status" value="1"/>
</dbReference>
<accession>A0AAD5ZFJ7</accession>
<evidence type="ECO:0000313" key="3">
    <source>
        <dbReference type="EMBL" id="KAJ3696947.1"/>
    </source>
</evidence>
<feature type="region of interest" description="Disordered" evidence="1">
    <location>
        <begin position="23"/>
        <end position="50"/>
    </location>
</feature>
<dbReference type="Proteomes" id="UP001210211">
    <property type="component" value="Unassembled WGS sequence"/>
</dbReference>
<dbReference type="EMBL" id="JAMRDG010000001">
    <property type="protein sequence ID" value="KAJ3696947.1"/>
    <property type="molecule type" value="Genomic_DNA"/>
</dbReference>
<evidence type="ECO:0000313" key="4">
    <source>
        <dbReference type="Proteomes" id="UP001210211"/>
    </source>
</evidence>
<gene>
    <name evidence="3" type="ORF">LUZ61_000652</name>
</gene>
<comment type="caution">
    <text evidence="3">The sequence shown here is derived from an EMBL/GenBank/DDBJ whole genome shotgun (WGS) entry which is preliminary data.</text>
</comment>
<sequence>MLLHDKFSLNKCTLLKRVPTLLPSINKPTQSPKLEPPTEKKKEKVRAKEQRTMIKLRSKKLFKRSSNSKQNAASNGACGGYGNGTAAGTGMRTGEIEWEVRPGGMLVQKRESGKGVGEVITVRVSTGSAWHDISIGATSTFGELKAVLSMVTGLEPKEQRLLFKGKERENEDYLHMVGVRDRDKVLLLEDPALKERKLRAMTGGPKPMGPGPYNTPIEV</sequence>
<evidence type="ECO:0000256" key="1">
    <source>
        <dbReference type="SAM" id="MobiDB-lite"/>
    </source>
</evidence>
<name>A0AAD5ZFJ7_9POAL</name>
<feature type="compositionally biased region" description="Low complexity" evidence="1">
    <location>
        <begin position="64"/>
        <end position="76"/>
    </location>
</feature>
<dbReference type="AlphaFoldDB" id="A0AAD5ZFJ7"/>